<dbReference type="PANTHER" id="PTHR10161:SF14">
    <property type="entry name" value="TARTRATE-RESISTANT ACID PHOSPHATASE TYPE 5"/>
    <property type="match status" value="1"/>
</dbReference>
<accession>K9WZ17</accession>
<dbReference type="AlphaFoldDB" id="K9WZ17"/>
<dbReference type="RefSeq" id="WP_015208843.1">
    <property type="nucleotide sequence ID" value="NC_019757.1"/>
</dbReference>
<dbReference type="EMBL" id="CP003642">
    <property type="protein sequence ID" value="AFZ25595.1"/>
    <property type="molecule type" value="Genomic_DNA"/>
</dbReference>
<dbReference type="HOGENOM" id="CLU_043332_2_0_3"/>
<dbReference type="SUPFAM" id="SSF56300">
    <property type="entry name" value="Metallo-dependent phosphatases"/>
    <property type="match status" value="1"/>
</dbReference>
<proteinExistence type="predicted"/>
<dbReference type="InterPro" id="IPR029052">
    <property type="entry name" value="Metallo-depent_PP-like"/>
</dbReference>
<reference evidence="4 5" key="1">
    <citation type="submission" date="2012-06" db="EMBL/GenBank/DDBJ databases">
        <title>Finished chromosome of genome of Cylindrospermum stagnale PCC 7417.</title>
        <authorList>
            <consortium name="US DOE Joint Genome Institute"/>
            <person name="Gugger M."/>
            <person name="Coursin T."/>
            <person name="Rippka R."/>
            <person name="Tandeau De Marsac N."/>
            <person name="Huntemann M."/>
            <person name="Wei C.-L."/>
            <person name="Han J."/>
            <person name="Detter J.C."/>
            <person name="Han C."/>
            <person name="Tapia R."/>
            <person name="Chen A."/>
            <person name="Kyrpides N."/>
            <person name="Mavromatis K."/>
            <person name="Markowitz V."/>
            <person name="Szeto E."/>
            <person name="Ivanova N."/>
            <person name="Pagani I."/>
            <person name="Pati A."/>
            <person name="Goodwin L."/>
            <person name="Nordberg H.P."/>
            <person name="Cantor M.N."/>
            <person name="Hua S.X."/>
            <person name="Woyke T."/>
            <person name="Kerfeld C.A."/>
        </authorList>
    </citation>
    <scope>NUCLEOTIDE SEQUENCE [LARGE SCALE GENOMIC DNA]</scope>
    <source>
        <strain evidence="4 5">PCC 7417</strain>
    </source>
</reference>
<sequence length="306" mass="34137">MKFNRRQFLFLGSLSTIGAGFLGWALSRQNSQSTGIFPLETAIAANPTKKDLLLRFVSVADTGTGARGQYAVAGAMNYYHQQNPYDLVVLAGDNIYNNGEIEKVGAVFERPYKPLLNQGVKFQACLGNHDIRTANGAAQLRYAGFNMNGRRYYTFRRGAVQFFALDTNGNADWKNQLPWLEKELSQSKASWKIVFGHHPIYSSGQYGSNPDFIKTITPLFKKYNVQAYINGHEHNYERTLAIDGTTYLICGAGAGNRPVGRSPWTEHSTSNLSFMAYEVYADRIELSGIGTNKRVFDQGVIKLKSI</sequence>
<evidence type="ECO:0000256" key="1">
    <source>
        <dbReference type="ARBA" id="ARBA00022729"/>
    </source>
</evidence>
<evidence type="ECO:0000313" key="4">
    <source>
        <dbReference type="EMBL" id="AFZ25595.1"/>
    </source>
</evidence>
<dbReference type="Proteomes" id="UP000010475">
    <property type="component" value="Chromosome"/>
</dbReference>
<organism evidence="4 5">
    <name type="scientific">Cylindrospermum stagnale PCC 7417</name>
    <dbReference type="NCBI Taxonomy" id="56107"/>
    <lineage>
        <taxon>Bacteria</taxon>
        <taxon>Bacillati</taxon>
        <taxon>Cyanobacteriota</taxon>
        <taxon>Cyanophyceae</taxon>
        <taxon>Nostocales</taxon>
        <taxon>Nostocaceae</taxon>
        <taxon>Cylindrospermum</taxon>
    </lineage>
</organism>
<evidence type="ECO:0000256" key="2">
    <source>
        <dbReference type="ARBA" id="ARBA00022801"/>
    </source>
</evidence>
<name>K9WZ17_9NOST</name>
<protein>
    <submittedName>
        <fullName evidence="4">Putative phosphohydrolase</fullName>
    </submittedName>
</protein>
<dbReference type="KEGG" id="csg:Cylst_3446"/>
<keyword evidence="1" id="KW-0732">Signal</keyword>
<gene>
    <name evidence="4" type="ORF">Cylst_3446</name>
</gene>
<dbReference type="OrthoDB" id="9809781at2"/>
<dbReference type="PATRIC" id="fig|56107.3.peg.3788"/>
<evidence type="ECO:0000313" key="5">
    <source>
        <dbReference type="Proteomes" id="UP000010475"/>
    </source>
</evidence>
<dbReference type="Pfam" id="PF00149">
    <property type="entry name" value="Metallophos"/>
    <property type="match status" value="1"/>
</dbReference>
<keyword evidence="5" id="KW-1185">Reference proteome</keyword>
<dbReference type="GO" id="GO:0016787">
    <property type="term" value="F:hydrolase activity"/>
    <property type="evidence" value="ECO:0007669"/>
    <property type="project" value="UniProtKB-KW"/>
</dbReference>
<dbReference type="InterPro" id="IPR051558">
    <property type="entry name" value="Metallophosphoesterase_PAP"/>
</dbReference>
<dbReference type="eggNOG" id="COG1409">
    <property type="taxonomic scope" value="Bacteria"/>
</dbReference>
<feature type="domain" description="Calcineurin-like phosphoesterase" evidence="3">
    <location>
        <begin position="55"/>
        <end position="236"/>
    </location>
</feature>
<dbReference type="Gene3D" id="3.60.21.10">
    <property type="match status" value="1"/>
</dbReference>
<evidence type="ECO:0000259" key="3">
    <source>
        <dbReference type="Pfam" id="PF00149"/>
    </source>
</evidence>
<keyword evidence="2 4" id="KW-0378">Hydrolase</keyword>
<dbReference type="STRING" id="56107.Cylst_3446"/>
<dbReference type="PANTHER" id="PTHR10161">
    <property type="entry name" value="TARTRATE-RESISTANT ACID PHOSPHATASE TYPE 5"/>
    <property type="match status" value="1"/>
</dbReference>
<dbReference type="InterPro" id="IPR004843">
    <property type="entry name" value="Calcineurin-like_PHP"/>
</dbReference>